<feature type="active site" description="Proton acceptor" evidence="5 7">
    <location>
        <position position="331"/>
    </location>
</feature>
<dbReference type="CDD" id="cd06572">
    <property type="entry name" value="Histidinol_dh"/>
    <property type="match status" value="1"/>
</dbReference>
<dbReference type="InterPro" id="IPR012131">
    <property type="entry name" value="Hstdl_DH"/>
</dbReference>
<dbReference type="HAMAP" id="MF_01024">
    <property type="entry name" value="HisD"/>
    <property type="match status" value="1"/>
</dbReference>
<comment type="pathway">
    <text evidence="5">Amino-acid biosynthesis; L-histidine biosynthesis; L-histidine from 5-phospho-alpha-D-ribose 1-diphosphate: step 9/9.</text>
</comment>
<evidence type="ECO:0000256" key="1">
    <source>
        <dbReference type="ARBA" id="ARBA00010178"/>
    </source>
</evidence>
<keyword evidence="4 5" id="KW-0560">Oxidoreductase</keyword>
<dbReference type="AlphaFoldDB" id="E4U780"/>
<dbReference type="EMBL" id="CP002361">
    <property type="protein sequence ID" value="ADR36209.1"/>
    <property type="molecule type" value="Genomic_DNA"/>
</dbReference>
<comment type="function">
    <text evidence="5">Catalyzes the sequential NAD-dependent oxidations of L-histidinol to L-histidinaldehyde and then to L-histidine.</text>
</comment>
<evidence type="ECO:0000256" key="2">
    <source>
        <dbReference type="ARBA" id="ARBA00022723"/>
    </source>
</evidence>
<comment type="cofactor">
    <cofactor evidence="5 10">
        <name>Zn(2+)</name>
        <dbReference type="ChEBI" id="CHEBI:29105"/>
    </cofactor>
    <text evidence="5 10">Binds 1 zinc ion per subunit.</text>
</comment>
<dbReference type="EC" id="1.1.1.23" evidence="5"/>
<feature type="active site" description="Proton acceptor" evidence="5 7">
    <location>
        <position position="330"/>
    </location>
</feature>
<feature type="binding site" evidence="5 9">
    <location>
        <position position="241"/>
    </location>
    <ligand>
        <name>substrate</name>
    </ligand>
</feature>
<comment type="similarity">
    <text evidence="1 5 6 11">Belongs to the histidinol dehydrogenase family.</text>
</comment>
<dbReference type="UniPathway" id="UPA00031">
    <property type="reaction ID" value="UER00014"/>
</dbReference>
<evidence type="ECO:0000256" key="4">
    <source>
        <dbReference type="ARBA" id="ARBA00023002"/>
    </source>
</evidence>
<dbReference type="HOGENOM" id="CLU_006732_3_3_0"/>
<keyword evidence="13" id="KW-1185">Reference proteome</keyword>
<evidence type="ECO:0000256" key="6">
    <source>
        <dbReference type="PIRNR" id="PIRNR000099"/>
    </source>
</evidence>
<feature type="binding site" evidence="5 10">
    <location>
        <position position="263"/>
    </location>
    <ligand>
        <name>Zn(2+)</name>
        <dbReference type="ChEBI" id="CHEBI:29105"/>
    </ligand>
</feature>
<dbReference type="GO" id="GO:0000105">
    <property type="term" value="P:L-histidine biosynthetic process"/>
    <property type="evidence" value="ECO:0007669"/>
    <property type="project" value="UniProtKB-UniRule"/>
</dbReference>
<dbReference type="RefSeq" id="WP_013457379.1">
    <property type="nucleotide sequence ID" value="NC_014761.1"/>
</dbReference>
<dbReference type="GO" id="GO:0051287">
    <property type="term" value="F:NAD binding"/>
    <property type="evidence" value="ECO:0007669"/>
    <property type="project" value="InterPro"/>
</dbReference>
<dbReference type="PANTHER" id="PTHR21256">
    <property type="entry name" value="HISTIDINOL DEHYDROGENASE HDH"/>
    <property type="match status" value="1"/>
</dbReference>
<feature type="binding site" evidence="5 9">
    <location>
        <position position="331"/>
    </location>
    <ligand>
        <name>substrate</name>
    </ligand>
</feature>
<dbReference type="InterPro" id="IPR016161">
    <property type="entry name" value="Ald_DH/histidinol_DH"/>
</dbReference>
<feature type="binding site" evidence="5 9">
    <location>
        <position position="418"/>
    </location>
    <ligand>
        <name>substrate</name>
    </ligand>
</feature>
<dbReference type="PANTHER" id="PTHR21256:SF2">
    <property type="entry name" value="HISTIDINE BIOSYNTHESIS TRIFUNCTIONAL PROTEIN"/>
    <property type="match status" value="1"/>
</dbReference>
<keyword evidence="5 8" id="KW-0520">NAD</keyword>
<dbReference type="Gene3D" id="3.40.50.1980">
    <property type="entry name" value="Nitrogenase molybdenum iron protein domain"/>
    <property type="match status" value="2"/>
</dbReference>
<sequence length="436" mass="46163">MEIPRYEAKEVRGRFAARRLQFALSERVRAGIRSAFGEELSAEEAVRRIVGDVAAGGQKALDEWSLKLDRHATYEVPKREWREAYDDLSTELREALGIARERLEKFHRKEPKGGFLAATSGGMLAQIVRPIRRVGAYVPGGSAPLLSTVLHTVVLARVAGVQEVIVATPPPVHPGVMAAAWAAGADRLFAMGGAQAVAALAYGTEQVPRVDKIVGPGNLFVTLAKKEVYGVVGIDGLAGPTETLIVADASADPATVAADLLAQAEHDPAAEPWLLSPDAGLLDAVAAELERQLETLPRAEIARAALQNGGLVQVRDLSSALELADLYAPEHLCLSVERPTDWLGQVNNAGGVFLGEHSGEAIGDYLAGPSHVMPTSGSARWTGALAVRDFLKIVPVVALSARAAAELSALGARLAREEELEAHARSLERRAGPSGA</sequence>
<name>E4U780_OCEP5</name>
<reference evidence="12 13" key="2">
    <citation type="journal article" date="2011" name="Stand. Genomic Sci.">
        <title>Complete genome sequence of Oceanithermus profundus type strain (506).</title>
        <authorList>
            <person name="Pati A."/>
            <person name="Zhang X."/>
            <person name="Lapidus A."/>
            <person name="Nolan M."/>
            <person name="Lucas S."/>
            <person name="Del Rio T.G."/>
            <person name="Tice H."/>
            <person name="Cheng J.F."/>
            <person name="Tapia R."/>
            <person name="Han C."/>
            <person name="Goodwin L."/>
            <person name="Pitluck S."/>
            <person name="Liolios K."/>
            <person name="Pagani I."/>
            <person name="Ivanova N."/>
            <person name="Mavromatis K."/>
            <person name="Chen A."/>
            <person name="Palaniappan K."/>
            <person name="Hauser L."/>
            <person name="Jeffries C.D."/>
            <person name="Brambilla E.M."/>
            <person name="Rohl A."/>
            <person name="Mwirichia R."/>
            <person name="Rohde M."/>
            <person name="Tindall B.J."/>
            <person name="Sikorski J."/>
            <person name="Wirth R."/>
            <person name="Goker M."/>
            <person name="Woyke T."/>
            <person name="Detter J.C."/>
            <person name="Bristow J."/>
            <person name="Eisen J.A."/>
            <person name="Markowitz V."/>
            <person name="Hugenholtz P."/>
            <person name="Kyrpides N.C."/>
            <person name="Klenk H.P."/>
            <person name="Land M."/>
        </authorList>
    </citation>
    <scope>NUCLEOTIDE SEQUENCE [LARGE SCALE GENOMIC DNA]</scope>
    <source>
        <strain evidence="13">DSM 14977 / NBRC 100410 / VKM B-2274 / 506</strain>
    </source>
</reference>
<dbReference type="PROSITE" id="PS00611">
    <property type="entry name" value="HISOL_DEHYDROGENASE"/>
    <property type="match status" value="1"/>
</dbReference>
<evidence type="ECO:0000256" key="3">
    <source>
        <dbReference type="ARBA" id="ARBA00022833"/>
    </source>
</evidence>
<dbReference type="Proteomes" id="UP000008722">
    <property type="component" value="Chromosome"/>
</dbReference>
<dbReference type="GO" id="GO:0008270">
    <property type="term" value="F:zinc ion binding"/>
    <property type="evidence" value="ECO:0007669"/>
    <property type="project" value="UniProtKB-UniRule"/>
</dbReference>
<evidence type="ECO:0000256" key="8">
    <source>
        <dbReference type="PIRSR" id="PIRSR000099-2"/>
    </source>
</evidence>
<dbReference type="NCBIfam" id="TIGR00069">
    <property type="entry name" value="hisD"/>
    <property type="match status" value="1"/>
</dbReference>
<feature type="binding site" evidence="5 9">
    <location>
        <position position="263"/>
    </location>
    <ligand>
        <name>substrate</name>
    </ligand>
</feature>
<dbReference type="SUPFAM" id="SSF53720">
    <property type="entry name" value="ALDH-like"/>
    <property type="match status" value="1"/>
</dbReference>
<protein>
    <recommendedName>
        <fullName evidence="5">Histidinol dehydrogenase</fullName>
        <shortName evidence="5">HDH</shortName>
        <ecNumber evidence="5">1.1.1.23</ecNumber>
    </recommendedName>
</protein>
<gene>
    <name evidence="5" type="primary">hisD</name>
    <name evidence="12" type="ordered locus">Ocepr_0752</name>
</gene>
<feature type="binding site" evidence="5 10">
    <location>
        <position position="364"/>
    </location>
    <ligand>
        <name>Zn(2+)</name>
        <dbReference type="ChEBI" id="CHEBI:29105"/>
    </ligand>
</feature>
<feature type="binding site" evidence="5 8">
    <location>
        <position position="195"/>
    </location>
    <ligand>
        <name>NAD(+)</name>
        <dbReference type="ChEBI" id="CHEBI:57540"/>
    </ligand>
</feature>
<feature type="binding site" evidence="5 9">
    <location>
        <position position="266"/>
    </location>
    <ligand>
        <name>substrate</name>
    </ligand>
</feature>
<dbReference type="FunFam" id="3.40.50.1980:FF:000001">
    <property type="entry name" value="Histidinol dehydrogenase"/>
    <property type="match status" value="1"/>
</dbReference>
<evidence type="ECO:0000313" key="12">
    <source>
        <dbReference type="EMBL" id="ADR36209.1"/>
    </source>
</evidence>
<feature type="binding site" evidence="5 9">
    <location>
        <position position="423"/>
    </location>
    <ligand>
        <name>substrate</name>
    </ligand>
</feature>
<comment type="catalytic activity">
    <reaction evidence="5">
        <text>L-histidinol + 2 NAD(+) + H2O = L-histidine + 2 NADH + 3 H(+)</text>
        <dbReference type="Rhea" id="RHEA:20641"/>
        <dbReference type="ChEBI" id="CHEBI:15377"/>
        <dbReference type="ChEBI" id="CHEBI:15378"/>
        <dbReference type="ChEBI" id="CHEBI:57540"/>
        <dbReference type="ChEBI" id="CHEBI:57595"/>
        <dbReference type="ChEBI" id="CHEBI:57699"/>
        <dbReference type="ChEBI" id="CHEBI:57945"/>
        <dbReference type="EC" id="1.1.1.23"/>
    </reaction>
</comment>
<dbReference type="STRING" id="670487.Ocepr_0752"/>
<feature type="binding site" evidence="5 8">
    <location>
        <position position="218"/>
    </location>
    <ligand>
        <name>NAD(+)</name>
        <dbReference type="ChEBI" id="CHEBI:57540"/>
    </ligand>
</feature>
<feature type="binding site" evidence="5 10">
    <location>
        <position position="266"/>
    </location>
    <ligand>
        <name>Zn(2+)</name>
        <dbReference type="ChEBI" id="CHEBI:29105"/>
    </ligand>
</feature>
<feature type="binding site" evidence="5 9">
    <location>
        <position position="364"/>
    </location>
    <ligand>
        <name>substrate</name>
    </ligand>
</feature>
<evidence type="ECO:0000313" key="13">
    <source>
        <dbReference type="Proteomes" id="UP000008722"/>
    </source>
</evidence>
<reference evidence="13" key="1">
    <citation type="submission" date="2010-11" db="EMBL/GenBank/DDBJ databases">
        <title>The complete sequence of chromosome of Oceanithermus profundus DSM 14977.</title>
        <authorList>
            <consortium name="US DOE Joint Genome Institute (JGI-PGF)"/>
            <person name="Lucas S."/>
            <person name="Copeland A."/>
            <person name="Lapidus A."/>
            <person name="Bruce D."/>
            <person name="Goodwin L."/>
            <person name="Pitluck S."/>
            <person name="Kyrpides N."/>
            <person name="Mavromatis K."/>
            <person name="Pagani I."/>
            <person name="Ivanova N."/>
            <person name="Zhang X."/>
            <person name="Brettin T."/>
            <person name="Detter J.C."/>
            <person name="Tapia R."/>
            <person name="Han C."/>
            <person name="Land M."/>
            <person name="Hauser L."/>
            <person name="Markowitz V."/>
            <person name="Cheng J.-F."/>
            <person name="Hugenholtz P."/>
            <person name="Woyke T."/>
            <person name="Wu D."/>
            <person name="Tindall B."/>
            <person name="Faehnrich R."/>
            <person name="Brambilla E."/>
            <person name="Klenk H.-P."/>
            <person name="Eisen J.A."/>
        </authorList>
    </citation>
    <scope>NUCLEOTIDE SEQUENCE [LARGE SCALE GENOMIC DNA]</scope>
    <source>
        <strain evidence="13">DSM 14977 / NBRC 100410 / VKM B-2274 / 506</strain>
    </source>
</reference>
<evidence type="ECO:0000256" key="7">
    <source>
        <dbReference type="PIRSR" id="PIRSR000099-1"/>
    </source>
</evidence>
<keyword evidence="5" id="KW-0028">Amino-acid biosynthesis</keyword>
<evidence type="ECO:0000256" key="11">
    <source>
        <dbReference type="RuleBase" id="RU004175"/>
    </source>
</evidence>
<dbReference type="eggNOG" id="COG0141">
    <property type="taxonomic scope" value="Bacteria"/>
</dbReference>
<feature type="binding site" evidence="5 8">
    <location>
        <position position="137"/>
    </location>
    <ligand>
        <name>NAD(+)</name>
        <dbReference type="ChEBI" id="CHEBI:57540"/>
    </ligand>
</feature>
<dbReference type="KEGG" id="opr:Ocepr_0752"/>
<dbReference type="InterPro" id="IPR001692">
    <property type="entry name" value="Histidinol_DH_CS"/>
</dbReference>
<dbReference type="InterPro" id="IPR022695">
    <property type="entry name" value="Histidinol_DH_monofunct"/>
</dbReference>
<keyword evidence="3 5" id="KW-0862">Zinc</keyword>
<dbReference type="Pfam" id="PF00815">
    <property type="entry name" value="Histidinol_dh"/>
    <property type="match status" value="1"/>
</dbReference>
<feature type="binding site" evidence="5 10">
    <location>
        <position position="423"/>
    </location>
    <ligand>
        <name>Zn(2+)</name>
        <dbReference type="ChEBI" id="CHEBI:29105"/>
    </ligand>
</feature>
<dbReference type="PIRSF" id="PIRSF000099">
    <property type="entry name" value="Histidinol_dh"/>
    <property type="match status" value="1"/>
</dbReference>
<dbReference type="Gene3D" id="1.20.5.1300">
    <property type="match status" value="1"/>
</dbReference>
<keyword evidence="5" id="KW-0368">Histidine biosynthesis</keyword>
<evidence type="ECO:0000256" key="5">
    <source>
        <dbReference type="HAMAP-Rule" id="MF_01024"/>
    </source>
</evidence>
<dbReference type="PRINTS" id="PR00083">
    <property type="entry name" value="HOLDHDRGNASE"/>
</dbReference>
<keyword evidence="2 5" id="KW-0479">Metal-binding</keyword>
<accession>E4U780</accession>
<dbReference type="GO" id="GO:0005829">
    <property type="term" value="C:cytosol"/>
    <property type="evidence" value="ECO:0007669"/>
    <property type="project" value="TreeGrafter"/>
</dbReference>
<evidence type="ECO:0000256" key="10">
    <source>
        <dbReference type="PIRSR" id="PIRSR000099-4"/>
    </source>
</evidence>
<proteinExistence type="inferred from homology"/>
<dbReference type="GO" id="GO:0004399">
    <property type="term" value="F:histidinol dehydrogenase activity"/>
    <property type="evidence" value="ECO:0007669"/>
    <property type="project" value="UniProtKB-UniRule"/>
</dbReference>
<organism evidence="12 13">
    <name type="scientific">Oceanithermus profundus (strain DSM 14977 / NBRC 100410 / VKM B-2274 / 506)</name>
    <dbReference type="NCBI Taxonomy" id="670487"/>
    <lineage>
        <taxon>Bacteria</taxon>
        <taxon>Thermotogati</taxon>
        <taxon>Deinococcota</taxon>
        <taxon>Deinococci</taxon>
        <taxon>Thermales</taxon>
        <taxon>Thermaceae</taxon>
        <taxon>Oceanithermus</taxon>
    </lineage>
</organism>
<evidence type="ECO:0000256" key="9">
    <source>
        <dbReference type="PIRSR" id="PIRSR000099-3"/>
    </source>
</evidence>